<evidence type="ECO:0000256" key="4">
    <source>
        <dbReference type="ARBA" id="ARBA00022692"/>
    </source>
</evidence>
<name>A0A2T4UJA8_9ACTN</name>
<dbReference type="EMBL" id="PYYB01000001">
    <property type="protein sequence ID" value="PTL59330.1"/>
    <property type="molecule type" value="Genomic_DNA"/>
</dbReference>
<keyword evidence="7 8" id="KW-0472">Membrane</keyword>
<feature type="transmembrane region" description="Helical" evidence="8">
    <location>
        <begin position="173"/>
        <end position="194"/>
    </location>
</feature>
<dbReference type="Pfam" id="PF03379">
    <property type="entry name" value="CcmB"/>
    <property type="match status" value="1"/>
</dbReference>
<evidence type="ECO:0000256" key="1">
    <source>
        <dbReference type="ARBA" id="ARBA00004141"/>
    </source>
</evidence>
<dbReference type="GO" id="GO:0015232">
    <property type="term" value="F:heme transmembrane transporter activity"/>
    <property type="evidence" value="ECO:0007669"/>
    <property type="project" value="InterPro"/>
</dbReference>
<evidence type="ECO:0000256" key="6">
    <source>
        <dbReference type="ARBA" id="ARBA00022989"/>
    </source>
</evidence>
<dbReference type="Proteomes" id="UP000240739">
    <property type="component" value="Unassembled WGS sequence"/>
</dbReference>
<keyword evidence="5" id="KW-0201">Cytochrome c-type biogenesis</keyword>
<dbReference type="GO" id="GO:1903607">
    <property type="term" value="P:cytochrome c biosynthetic process"/>
    <property type="evidence" value="ECO:0007669"/>
    <property type="project" value="TreeGrafter"/>
</dbReference>
<protein>
    <recommendedName>
        <fullName evidence="11">Heme exporter protein B</fullName>
    </recommendedName>
</protein>
<feature type="transmembrane region" description="Helical" evidence="8">
    <location>
        <begin position="214"/>
        <end position="233"/>
    </location>
</feature>
<evidence type="ECO:0008006" key="11">
    <source>
        <dbReference type="Google" id="ProtNLM"/>
    </source>
</evidence>
<feature type="transmembrane region" description="Helical" evidence="8">
    <location>
        <begin position="61"/>
        <end position="82"/>
    </location>
</feature>
<dbReference type="GO" id="GO:0005886">
    <property type="term" value="C:plasma membrane"/>
    <property type="evidence" value="ECO:0007669"/>
    <property type="project" value="TreeGrafter"/>
</dbReference>
<evidence type="ECO:0000256" key="5">
    <source>
        <dbReference type="ARBA" id="ARBA00022748"/>
    </source>
</evidence>
<evidence type="ECO:0000256" key="2">
    <source>
        <dbReference type="ARBA" id="ARBA00010544"/>
    </source>
</evidence>
<dbReference type="GO" id="GO:0017004">
    <property type="term" value="P:cytochrome complex assembly"/>
    <property type="evidence" value="ECO:0007669"/>
    <property type="project" value="UniProtKB-KW"/>
</dbReference>
<organism evidence="9 10">
    <name type="scientific">Paraconexibacter algicola</name>
    <dbReference type="NCBI Taxonomy" id="2133960"/>
    <lineage>
        <taxon>Bacteria</taxon>
        <taxon>Bacillati</taxon>
        <taxon>Actinomycetota</taxon>
        <taxon>Thermoleophilia</taxon>
        <taxon>Solirubrobacterales</taxon>
        <taxon>Paraconexibacteraceae</taxon>
        <taxon>Paraconexibacter</taxon>
    </lineage>
</organism>
<dbReference type="PANTHER" id="PTHR30070:SF1">
    <property type="entry name" value="CYTOCHROME C BIOGENESIS B-RELATED"/>
    <property type="match status" value="1"/>
</dbReference>
<gene>
    <name evidence="9" type="ORF">C7Y72_06525</name>
</gene>
<evidence type="ECO:0000313" key="9">
    <source>
        <dbReference type="EMBL" id="PTL59330.1"/>
    </source>
</evidence>
<dbReference type="AlphaFoldDB" id="A0A2T4UJA8"/>
<sequence>MSATTGRTTPSRAAVAALLRKELLLERKVPQVVPAMGLFSITTFVIFHFGLDQRTVEGPLAAGVLSVTLLFAAMLGANRLFVSDKEEGGFDALLLAPVDRTSLFVAKVLSFLAFLVVLEVVMLPAFAVLLLGPTPDAGEWLRLVGMLALADLGIAIIGALVGALSIQTRARDLILPLIALPLLVPVIICLANGIAPLLAQEGAMAVAGRWPAVLALYDLIFGLLAYAVFDFLLDD</sequence>
<keyword evidence="3" id="KW-0813">Transport</keyword>
<feature type="transmembrane region" description="Helical" evidence="8">
    <location>
        <begin position="103"/>
        <end position="131"/>
    </location>
</feature>
<feature type="transmembrane region" description="Helical" evidence="8">
    <location>
        <begin position="29"/>
        <end position="49"/>
    </location>
</feature>
<evidence type="ECO:0000256" key="7">
    <source>
        <dbReference type="ARBA" id="ARBA00023136"/>
    </source>
</evidence>
<feature type="transmembrane region" description="Helical" evidence="8">
    <location>
        <begin position="143"/>
        <end position="166"/>
    </location>
</feature>
<comment type="caution">
    <text evidence="9">The sequence shown here is derived from an EMBL/GenBank/DDBJ whole genome shotgun (WGS) entry which is preliminary data.</text>
</comment>
<evidence type="ECO:0000313" key="10">
    <source>
        <dbReference type="Proteomes" id="UP000240739"/>
    </source>
</evidence>
<evidence type="ECO:0000256" key="8">
    <source>
        <dbReference type="SAM" id="Phobius"/>
    </source>
</evidence>
<evidence type="ECO:0000256" key="3">
    <source>
        <dbReference type="ARBA" id="ARBA00022448"/>
    </source>
</evidence>
<dbReference type="InterPro" id="IPR003544">
    <property type="entry name" value="Cyt_c_biogenesis_CcmB"/>
</dbReference>
<dbReference type="OrthoDB" id="9812809at2"/>
<comment type="similarity">
    <text evidence="2">Belongs to the CcmB/CycW/HelB family.</text>
</comment>
<dbReference type="RefSeq" id="WP_107567858.1">
    <property type="nucleotide sequence ID" value="NZ_PYYB01000001.1"/>
</dbReference>
<comment type="subcellular location">
    <subcellularLocation>
        <location evidence="1">Membrane</location>
        <topology evidence="1">Multi-pass membrane protein</topology>
    </subcellularLocation>
</comment>
<keyword evidence="6 8" id="KW-1133">Transmembrane helix</keyword>
<proteinExistence type="inferred from homology"/>
<reference evidence="9 10" key="1">
    <citation type="submission" date="2018-03" db="EMBL/GenBank/DDBJ databases">
        <title>Aquarubrobacter algicola gen. nov., sp. nov., a novel actinobacterium isolated from shallow eutrophic lake during the end of cyanobacterial harmful algal blooms.</title>
        <authorList>
            <person name="Chun S.J."/>
        </authorList>
    </citation>
    <scope>NUCLEOTIDE SEQUENCE [LARGE SCALE GENOMIC DNA]</scope>
    <source>
        <strain evidence="9 10">Seoho-28</strain>
    </source>
</reference>
<keyword evidence="4 8" id="KW-0812">Transmembrane</keyword>
<accession>A0A2T4UJA8</accession>
<keyword evidence="10" id="KW-1185">Reference proteome</keyword>
<dbReference type="PRINTS" id="PR01414">
    <property type="entry name" value="CCMBBIOGNSIS"/>
</dbReference>
<dbReference type="PANTHER" id="PTHR30070">
    <property type="entry name" value="HEME EXPORTER PROTEIN B"/>
    <property type="match status" value="1"/>
</dbReference>